<keyword evidence="13" id="KW-1185">Reference proteome</keyword>
<comment type="domain">
    <text evidence="9">Consists of 3 domains; the N-terminus binds the ribosome, the middle domain has PPIase activity, while the C-terminus has intrinsic chaperone activity on its own.</text>
</comment>
<evidence type="ECO:0000313" key="13">
    <source>
        <dbReference type="Proteomes" id="UP000009011"/>
    </source>
</evidence>
<dbReference type="STRING" id="1191523.MROS_2275"/>
<reference evidence="12 13" key="1">
    <citation type="journal article" date="2013" name="PLoS ONE">
        <title>Genomic analysis of Melioribacter roseus, facultatively anaerobic organotrophic bacterium representing a novel deep lineage within Bacteriodetes/Chlorobi group.</title>
        <authorList>
            <person name="Kadnikov V.V."/>
            <person name="Mardanov A.V."/>
            <person name="Podosokorskaya O.A."/>
            <person name="Gavrilov S.N."/>
            <person name="Kublanov I.V."/>
            <person name="Beletsky A.V."/>
            <person name="Bonch-Osmolovskaya E.A."/>
            <person name="Ravin N.V."/>
        </authorList>
    </citation>
    <scope>NUCLEOTIDE SEQUENCE [LARGE SCALE GENOMIC DNA]</scope>
    <source>
        <strain evidence="13">JCM 17771 / P3M-2</strain>
    </source>
</reference>
<dbReference type="AlphaFoldDB" id="I6Z8M3"/>
<evidence type="ECO:0000259" key="11">
    <source>
        <dbReference type="Pfam" id="PF05698"/>
    </source>
</evidence>
<evidence type="ECO:0000256" key="3">
    <source>
        <dbReference type="ARBA" id="ARBA00013194"/>
    </source>
</evidence>
<dbReference type="SUPFAM" id="SSF109998">
    <property type="entry name" value="Triger factor/SurA peptide-binding domain-like"/>
    <property type="match status" value="1"/>
</dbReference>
<keyword evidence="7 9" id="KW-0413">Isomerase</keyword>
<evidence type="ECO:0000259" key="10">
    <source>
        <dbReference type="Pfam" id="PF05697"/>
    </source>
</evidence>
<keyword evidence="6 9" id="KW-0143">Chaperone</keyword>
<dbReference type="InterPro" id="IPR008880">
    <property type="entry name" value="Trigger_fac_C"/>
</dbReference>
<dbReference type="Gene3D" id="3.30.70.1050">
    <property type="entry name" value="Trigger factor ribosome-binding domain"/>
    <property type="match status" value="1"/>
</dbReference>
<protein>
    <recommendedName>
        <fullName evidence="4 9">Trigger factor</fullName>
        <shortName evidence="9">TF</shortName>
        <ecNumber evidence="3 9">5.2.1.8</ecNumber>
    </recommendedName>
    <alternativeName>
        <fullName evidence="8 9">PPIase</fullName>
    </alternativeName>
</protein>
<evidence type="ECO:0000313" key="12">
    <source>
        <dbReference type="EMBL" id="AFN75505.1"/>
    </source>
</evidence>
<dbReference type="InterPro" id="IPR037041">
    <property type="entry name" value="Trigger_fac_C_sf"/>
</dbReference>
<dbReference type="SUPFAM" id="SSF54534">
    <property type="entry name" value="FKBP-like"/>
    <property type="match status" value="1"/>
</dbReference>
<dbReference type="Proteomes" id="UP000009011">
    <property type="component" value="Chromosome"/>
</dbReference>
<dbReference type="PATRIC" id="fig|1191523.3.peg.2403"/>
<dbReference type="KEGG" id="mro:MROS_2275"/>
<evidence type="ECO:0000256" key="9">
    <source>
        <dbReference type="HAMAP-Rule" id="MF_00303"/>
    </source>
</evidence>
<name>I6Z8M3_MELRP</name>
<organism evidence="12 13">
    <name type="scientific">Melioribacter roseus (strain DSM 23840 / JCM 17771 / VKM B-2668 / P3M-2)</name>
    <dbReference type="NCBI Taxonomy" id="1191523"/>
    <lineage>
        <taxon>Bacteria</taxon>
        <taxon>Pseudomonadati</taxon>
        <taxon>Ignavibacteriota</taxon>
        <taxon>Ignavibacteria</taxon>
        <taxon>Ignavibacteriales</taxon>
        <taxon>Melioribacteraceae</taxon>
        <taxon>Melioribacter</taxon>
    </lineage>
</organism>
<dbReference type="PANTHER" id="PTHR30560">
    <property type="entry name" value="TRIGGER FACTOR CHAPERONE AND PEPTIDYL-PROLYL CIS/TRANS ISOMERASE"/>
    <property type="match status" value="1"/>
</dbReference>
<dbReference type="InterPro" id="IPR046357">
    <property type="entry name" value="PPIase_dom_sf"/>
</dbReference>
<dbReference type="GO" id="GO:0051083">
    <property type="term" value="P:'de novo' cotranslational protein folding"/>
    <property type="evidence" value="ECO:0007669"/>
    <property type="project" value="TreeGrafter"/>
</dbReference>
<comment type="catalytic activity">
    <reaction evidence="1 9">
        <text>[protein]-peptidylproline (omega=180) = [protein]-peptidylproline (omega=0)</text>
        <dbReference type="Rhea" id="RHEA:16237"/>
        <dbReference type="Rhea" id="RHEA-COMP:10747"/>
        <dbReference type="Rhea" id="RHEA-COMP:10748"/>
        <dbReference type="ChEBI" id="CHEBI:83833"/>
        <dbReference type="ChEBI" id="CHEBI:83834"/>
        <dbReference type="EC" id="5.2.1.8"/>
    </reaction>
</comment>
<evidence type="ECO:0000256" key="1">
    <source>
        <dbReference type="ARBA" id="ARBA00000971"/>
    </source>
</evidence>
<keyword evidence="9" id="KW-0963">Cytoplasm</keyword>
<dbReference type="GO" id="GO:0005737">
    <property type="term" value="C:cytoplasm"/>
    <property type="evidence" value="ECO:0007669"/>
    <property type="project" value="UniProtKB-SubCell"/>
</dbReference>
<dbReference type="OrthoDB" id="9767721at2"/>
<dbReference type="GO" id="GO:0043022">
    <property type="term" value="F:ribosome binding"/>
    <property type="evidence" value="ECO:0007669"/>
    <property type="project" value="TreeGrafter"/>
</dbReference>
<feature type="domain" description="Trigger factor C-terminal" evidence="11">
    <location>
        <begin position="263"/>
        <end position="410"/>
    </location>
</feature>
<comment type="function">
    <text evidence="9">Involved in protein export. Acts as a chaperone by maintaining the newly synthesized protein in an open conformation. Functions as a peptidyl-prolyl cis-trans isomerase.</text>
</comment>
<dbReference type="InterPro" id="IPR008881">
    <property type="entry name" value="Trigger_fac_ribosome-bd_bac"/>
</dbReference>
<evidence type="ECO:0000256" key="4">
    <source>
        <dbReference type="ARBA" id="ARBA00016902"/>
    </source>
</evidence>
<keyword evidence="9" id="KW-0131">Cell cycle</keyword>
<dbReference type="RefSeq" id="WP_014856937.1">
    <property type="nucleotide sequence ID" value="NC_018178.1"/>
</dbReference>
<dbReference type="InterPro" id="IPR005215">
    <property type="entry name" value="Trig_fac"/>
</dbReference>
<feature type="domain" description="Trigger factor ribosome-binding bacterial" evidence="10">
    <location>
        <begin position="1"/>
        <end position="143"/>
    </location>
</feature>
<dbReference type="GO" id="GO:0044183">
    <property type="term" value="F:protein folding chaperone"/>
    <property type="evidence" value="ECO:0007669"/>
    <property type="project" value="TreeGrafter"/>
</dbReference>
<comment type="similarity">
    <text evidence="2 9">Belongs to the FKBP-type PPIase family. Tig subfamily.</text>
</comment>
<dbReference type="GO" id="GO:0003755">
    <property type="term" value="F:peptidyl-prolyl cis-trans isomerase activity"/>
    <property type="evidence" value="ECO:0007669"/>
    <property type="project" value="UniProtKB-UniRule"/>
</dbReference>
<keyword evidence="5 9" id="KW-0697">Rotamase</keyword>
<dbReference type="PANTHER" id="PTHR30560:SF3">
    <property type="entry name" value="TRIGGER FACTOR-LIKE PROTEIN TIG, CHLOROPLASTIC"/>
    <property type="match status" value="1"/>
</dbReference>
<dbReference type="eggNOG" id="COG0544">
    <property type="taxonomic scope" value="Bacteria"/>
</dbReference>
<evidence type="ECO:0000256" key="6">
    <source>
        <dbReference type="ARBA" id="ARBA00023186"/>
    </source>
</evidence>
<dbReference type="EC" id="5.2.1.8" evidence="3 9"/>
<evidence type="ECO:0000256" key="8">
    <source>
        <dbReference type="ARBA" id="ARBA00029986"/>
    </source>
</evidence>
<dbReference type="GO" id="GO:0043335">
    <property type="term" value="P:protein unfolding"/>
    <property type="evidence" value="ECO:0007669"/>
    <property type="project" value="TreeGrafter"/>
</dbReference>
<dbReference type="EMBL" id="CP003557">
    <property type="protein sequence ID" value="AFN75505.1"/>
    <property type="molecule type" value="Genomic_DNA"/>
</dbReference>
<dbReference type="GO" id="GO:0051301">
    <property type="term" value="P:cell division"/>
    <property type="evidence" value="ECO:0007669"/>
    <property type="project" value="UniProtKB-KW"/>
</dbReference>
<dbReference type="HOGENOM" id="CLU_033058_3_1_10"/>
<evidence type="ECO:0000256" key="5">
    <source>
        <dbReference type="ARBA" id="ARBA00023110"/>
    </source>
</evidence>
<dbReference type="NCBIfam" id="TIGR00115">
    <property type="entry name" value="tig"/>
    <property type="match status" value="1"/>
</dbReference>
<dbReference type="HAMAP" id="MF_00303">
    <property type="entry name" value="Trigger_factor_Tig"/>
    <property type="match status" value="1"/>
</dbReference>
<keyword evidence="9" id="KW-0132">Cell division</keyword>
<comment type="subcellular location">
    <subcellularLocation>
        <location evidence="9">Cytoplasm</location>
    </subcellularLocation>
    <text evidence="9">About half TF is bound to the ribosome near the polypeptide exit tunnel while the other half is free in the cytoplasm.</text>
</comment>
<evidence type="ECO:0000256" key="2">
    <source>
        <dbReference type="ARBA" id="ARBA00005464"/>
    </source>
</evidence>
<dbReference type="Pfam" id="PF05697">
    <property type="entry name" value="Trigger_N"/>
    <property type="match status" value="1"/>
</dbReference>
<proteinExistence type="inferred from homology"/>
<dbReference type="InterPro" id="IPR036611">
    <property type="entry name" value="Trigger_fac_ribosome-bd_sf"/>
</dbReference>
<dbReference type="InterPro" id="IPR027304">
    <property type="entry name" value="Trigger_fact/SurA_dom_sf"/>
</dbReference>
<dbReference type="PIRSF" id="PIRSF003095">
    <property type="entry name" value="Trigger_factor"/>
    <property type="match status" value="1"/>
</dbReference>
<sequence>MDFKVNQLSDSLQELEVNLSYDEIKPEIEKAYEEERKHIAIDGFRKGKAPLSIIKKLYGEAIEYKASEKIATKKFWDIVDQEKLQPISTPQLTDIDFNIGEKLSFKIQYEIMPKVDVKDYKGLEIEKPAFKVKEEEIEKEIEYLLKPHYKYEEADTVESKEYKITVDLQQLDESKNPVPNQRSENVTIDLNDEKVNPQIFENAKGKKAGDKFDFSFVDEHYHGEELHRQEYNYEVEIKKIEKLVKPELNEELIKKISNDKASTIEELRELMRDNFKKYYDNQSEQIFTNSLLNKVVENNDFTPPSGLVESLHKRFIEMEKENARRYGQKNVDEKQLAEYLKPRAEWTAKWQIIMTNIAEKENIKVEDSELEQLAKEESEKTGISVDKLVKYYKDTNRADYLLEDKVIKFLKDNAVVKEVDPEEKKKKEEGKKENEE</sequence>
<dbReference type="SUPFAM" id="SSF102735">
    <property type="entry name" value="Trigger factor ribosome-binding domain"/>
    <property type="match status" value="1"/>
</dbReference>
<accession>I6Z8M3</accession>
<dbReference type="Pfam" id="PF05698">
    <property type="entry name" value="Trigger_C"/>
    <property type="match status" value="1"/>
</dbReference>
<gene>
    <name evidence="9" type="primary">tig</name>
    <name evidence="12" type="ordered locus">MROS_2275</name>
</gene>
<dbReference type="Gene3D" id="1.10.3120.10">
    <property type="entry name" value="Trigger factor, C-terminal domain"/>
    <property type="match status" value="1"/>
</dbReference>
<evidence type="ECO:0000256" key="7">
    <source>
        <dbReference type="ARBA" id="ARBA00023235"/>
    </source>
</evidence>
<dbReference type="GO" id="GO:0015031">
    <property type="term" value="P:protein transport"/>
    <property type="evidence" value="ECO:0007669"/>
    <property type="project" value="UniProtKB-UniRule"/>
</dbReference>
<dbReference type="Gene3D" id="3.10.50.40">
    <property type="match status" value="1"/>
</dbReference>